<evidence type="ECO:0000256" key="1">
    <source>
        <dbReference type="SAM" id="MobiDB-lite"/>
    </source>
</evidence>
<comment type="caution">
    <text evidence="2">The sequence shown here is derived from an EMBL/GenBank/DDBJ whole genome shotgun (WGS) entry which is preliminary data.</text>
</comment>
<dbReference type="AlphaFoldDB" id="A0A1K0FG43"/>
<evidence type="ECO:0000313" key="2">
    <source>
        <dbReference type="EMBL" id="OJF11696.1"/>
    </source>
</evidence>
<keyword evidence="3" id="KW-1185">Reference proteome</keyword>
<feature type="region of interest" description="Disordered" evidence="1">
    <location>
        <begin position="45"/>
        <end position="99"/>
    </location>
</feature>
<dbReference type="EMBL" id="MEIA01000286">
    <property type="protein sequence ID" value="OJF11696.1"/>
    <property type="molecule type" value="Genomic_DNA"/>
</dbReference>
<sequence length="209" mass="21361">MEPHQPIRTTDRRLTLALVFLGVLALLSAVAAIAIVVLDRPDGRQQQIARDRAGTGARADLGDISSTPAVSQPPIGDNQAPAATGTPAGGGDHAPKPAGPQIVYFRVQQQPRCDTAGNHTPATVQWKLSGATGAALSVDNPGLVGSYRSYTGTTGTETLNFSCGGGPGSTETHVYTLYTVGGGQQRSRTINVSATVPGAPPIPTASTTP</sequence>
<organism evidence="2 3">
    <name type="scientific">Couchioplanes caeruleus subsp. caeruleus</name>
    <dbReference type="NCBI Taxonomy" id="56427"/>
    <lineage>
        <taxon>Bacteria</taxon>
        <taxon>Bacillati</taxon>
        <taxon>Actinomycetota</taxon>
        <taxon>Actinomycetes</taxon>
        <taxon>Micromonosporales</taxon>
        <taxon>Micromonosporaceae</taxon>
        <taxon>Couchioplanes</taxon>
    </lineage>
</organism>
<accession>A0A1K0FG43</accession>
<reference evidence="2 3" key="1">
    <citation type="submission" date="2016-09" db="EMBL/GenBank/DDBJ databases">
        <title>Couchioplanes caeruleus draft genome sequence.</title>
        <authorList>
            <person name="Sheehan J."/>
            <person name="Caffrey P."/>
        </authorList>
    </citation>
    <scope>NUCLEOTIDE SEQUENCE [LARGE SCALE GENOMIC DNA]</scope>
    <source>
        <strain evidence="2 3">DSM 43634</strain>
    </source>
</reference>
<dbReference type="RefSeq" id="WP_071807793.1">
    <property type="nucleotide sequence ID" value="NZ_MEIA01000286.1"/>
</dbReference>
<evidence type="ECO:0000313" key="3">
    <source>
        <dbReference type="Proteomes" id="UP000182486"/>
    </source>
</evidence>
<feature type="compositionally biased region" description="Low complexity" evidence="1">
    <location>
        <begin position="54"/>
        <end position="63"/>
    </location>
</feature>
<dbReference type="Proteomes" id="UP000182486">
    <property type="component" value="Unassembled WGS sequence"/>
</dbReference>
<name>A0A1K0FG43_9ACTN</name>
<protein>
    <submittedName>
        <fullName evidence="2">Uncharacterized protein</fullName>
    </submittedName>
</protein>
<gene>
    <name evidence="2" type="ORF">BG844_24790</name>
</gene>
<proteinExistence type="predicted"/>